<reference evidence="2" key="1">
    <citation type="journal article" date="2013" name="Science">
        <title>The Amborella genome and the evolution of flowering plants.</title>
        <authorList>
            <consortium name="Amborella Genome Project"/>
        </authorList>
    </citation>
    <scope>NUCLEOTIDE SEQUENCE [LARGE SCALE GENOMIC DNA]</scope>
</reference>
<dbReference type="EMBL" id="KI393609">
    <property type="protein sequence ID" value="ERN08009.1"/>
    <property type="molecule type" value="Genomic_DNA"/>
</dbReference>
<gene>
    <name evidence="1" type="ORF">AMTR_s00012p00256570</name>
</gene>
<keyword evidence="2" id="KW-1185">Reference proteome</keyword>
<organism evidence="1 2">
    <name type="scientific">Amborella trichopoda</name>
    <dbReference type="NCBI Taxonomy" id="13333"/>
    <lineage>
        <taxon>Eukaryota</taxon>
        <taxon>Viridiplantae</taxon>
        <taxon>Streptophyta</taxon>
        <taxon>Embryophyta</taxon>
        <taxon>Tracheophyta</taxon>
        <taxon>Spermatophyta</taxon>
        <taxon>Magnoliopsida</taxon>
        <taxon>Amborellales</taxon>
        <taxon>Amborellaceae</taxon>
        <taxon>Amborella</taxon>
    </lineage>
</organism>
<dbReference type="Gramene" id="ERN08009">
    <property type="protein sequence ID" value="ERN08009"/>
    <property type="gene ID" value="AMTR_s00012p00256570"/>
</dbReference>
<dbReference type="Proteomes" id="UP000017836">
    <property type="component" value="Unassembled WGS sequence"/>
</dbReference>
<accession>W1PJU8</accession>
<dbReference type="AlphaFoldDB" id="W1PJU8"/>
<name>W1PJU8_AMBTC</name>
<proteinExistence type="predicted"/>
<protein>
    <submittedName>
        <fullName evidence="1">Uncharacterized protein</fullName>
    </submittedName>
</protein>
<sequence>MSSKDKLIMTSDDESVRFGGLLLFLMWRCSACKSSSSDVSLTPSEILLILMDGSINYEHEEFLSHLLNFTNQLNIGLNTLRDRFLLHKRSIEDLDGQALKRRSLSSLSVRDYECTPDARGLAYVGDASHHEDLVTRRRWIT</sequence>
<dbReference type="HOGENOM" id="CLU_1827913_0_0_1"/>
<evidence type="ECO:0000313" key="2">
    <source>
        <dbReference type="Proteomes" id="UP000017836"/>
    </source>
</evidence>
<evidence type="ECO:0000313" key="1">
    <source>
        <dbReference type="EMBL" id="ERN08009.1"/>
    </source>
</evidence>